<feature type="compositionally biased region" description="Acidic residues" evidence="4">
    <location>
        <begin position="276"/>
        <end position="289"/>
    </location>
</feature>
<dbReference type="PANTHER" id="PTHR19211:SF14">
    <property type="entry name" value="ATP-BINDING CASSETTE SUB-FAMILY F MEMBER 1"/>
    <property type="match status" value="1"/>
</dbReference>
<dbReference type="Proteomes" id="UP000092600">
    <property type="component" value="Unassembled WGS sequence"/>
</dbReference>
<gene>
    <name evidence="6" type="ORF">ACMD2_17349</name>
</gene>
<feature type="domain" description="ABC transporter" evidence="5">
    <location>
        <begin position="171"/>
        <end position="429"/>
    </location>
</feature>
<dbReference type="FunFam" id="3.40.50.300:FF:001124">
    <property type="entry name" value="ABC transporter F family member 4"/>
    <property type="match status" value="1"/>
</dbReference>
<dbReference type="SMART" id="SM00382">
    <property type="entry name" value="AAA"/>
    <property type="match status" value="2"/>
</dbReference>
<dbReference type="CDD" id="cd03221">
    <property type="entry name" value="ABCF_EF-3"/>
    <property type="match status" value="2"/>
</dbReference>
<dbReference type="EMBL" id="LSRQ01004154">
    <property type="protein sequence ID" value="OAY69907.1"/>
    <property type="molecule type" value="Genomic_DNA"/>
</dbReference>
<sequence length="739" mass="81317">MGRKDDRSTKSSSSSAGAGAPPKKEKLSVSAMLAAMDKPKPSSSSSSSATASKKSKPKPSKPSSYIDGLDLPPSDDDDDDGGGGDRPEPETHRPRDLPRPDLGSVAPSGKEIRKREKRDLVAAHAAEAARHEALRDDRDAFSVVVGARSAALDDDGGGGEFDAASANVRDVVVENFSVSARGKELLKNASVRISHGRRYGLVGPNGKGKSTLLKLLAWRKIPVPRNIDVLLVEQEVAADDRPALDAVVSADLELVRLRQEAAALSDDKNTSSRGEGDDDEDDEDEDDDSGERLAEIYERLQLLGSDAAEARASKILAGLGFTKEMQRRATRSFSGGWRMRISLARALFMQPTLLLLDEPTNHLDLRAVLWLEEYLCQWKKTLVVVSHDRDFLNAVCNEIIHLHDLKLHVYRGNFDDFESGYEQKRKEMNKKFETYDKQMRAAKKSGSKAQQDKVKGQALSKAARDAAKTKGKGRAAAADDDDAPPPEVPKKWRDYSVEFHFPEPTELTPPLLQLIEVSFSYPSREDFRLSNVDVGIDMGTRVAIVGPNGAGKSTLLNLLAGDLVPAEGEVRRSQKLRIGRYSQHFVDLLTMEENPVQYLLRLHPDQEGISKTEAVRAKLGKFGLPSHNHLTPIAKLSGGQKARVVFTSISMSKPHILLLDEPTNHLDMQSIDALAEALEEFTGGVVLVSHDSRLISRVCENEEKSEIWVVEDGTVRKYPGSFQDYKDDLLREIKAEVEE</sequence>
<dbReference type="InterPro" id="IPR027417">
    <property type="entry name" value="P-loop_NTPase"/>
</dbReference>
<accession>A0A199UYL2</accession>
<feature type="region of interest" description="Disordered" evidence="4">
    <location>
        <begin position="263"/>
        <end position="289"/>
    </location>
</feature>
<reference evidence="6 7" key="1">
    <citation type="journal article" date="2016" name="DNA Res.">
        <title>The draft genome of MD-2 pineapple using hybrid error correction of long reads.</title>
        <authorList>
            <person name="Redwan R.M."/>
            <person name="Saidin A."/>
            <person name="Kumar S.V."/>
        </authorList>
    </citation>
    <scope>NUCLEOTIDE SEQUENCE [LARGE SCALE GENOMIC DNA]</scope>
    <source>
        <strain evidence="7">cv. MD2</strain>
        <tissue evidence="6">Leaf</tissue>
    </source>
</reference>
<dbReference type="FunFam" id="3.40.50.300:FF:000792">
    <property type="entry name" value="ABC transporter F family member 4"/>
    <property type="match status" value="1"/>
</dbReference>
<feature type="compositionally biased region" description="Low complexity" evidence="4">
    <location>
        <begin position="41"/>
        <end position="52"/>
    </location>
</feature>
<keyword evidence="2" id="KW-0547">Nucleotide-binding</keyword>
<dbReference type="GO" id="GO:0016887">
    <property type="term" value="F:ATP hydrolysis activity"/>
    <property type="evidence" value="ECO:0007669"/>
    <property type="project" value="InterPro"/>
</dbReference>
<keyword evidence="1" id="KW-0677">Repeat</keyword>
<feature type="region of interest" description="Disordered" evidence="4">
    <location>
        <begin position="1"/>
        <end position="117"/>
    </location>
</feature>
<evidence type="ECO:0000256" key="1">
    <source>
        <dbReference type="ARBA" id="ARBA00022737"/>
    </source>
</evidence>
<dbReference type="InterPro" id="IPR003439">
    <property type="entry name" value="ABC_transporter-like_ATP-bd"/>
</dbReference>
<dbReference type="PROSITE" id="PS00211">
    <property type="entry name" value="ABC_TRANSPORTER_1"/>
    <property type="match status" value="1"/>
</dbReference>
<comment type="caution">
    <text evidence="6">The sequence shown here is derived from an EMBL/GenBank/DDBJ whole genome shotgun (WGS) entry which is preliminary data.</text>
</comment>
<dbReference type="AlphaFoldDB" id="A0A199UYL2"/>
<name>A0A199UYL2_ANACO</name>
<organism evidence="6 7">
    <name type="scientific">Ananas comosus</name>
    <name type="common">Pineapple</name>
    <name type="synonym">Ananas ananas</name>
    <dbReference type="NCBI Taxonomy" id="4615"/>
    <lineage>
        <taxon>Eukaryota</taxon>
        <taxon>Viridiplantae</taxon>
        <taxon>Streptophyta</taxon>
        <taxon>Embryophyta</taxon>
        <taxon>Tracheophyta</taxon>
        <taxon>Spermatophyta</taxon>
        <taxon>Magnoliopsida</taxon>
        <taxon>Liliopsida</taxon>
        <taxon>Poales</taxon>
        <taxon>Bromeliaceae</taxon>
        <taxon>Bromelioideae</taxon>
        <taxon>Ananas</taxon>
    </lineage>
</organism>
<dbReference type="InterPro" id="IPR050611">
    <property type="entry name" value="ABCF"/>
</dbReference>
<feature type="domain" description="ABC transporter" evidence="5">
    <location>
        <begin position="512"/>
        <end position="737"/>
    </location>
</feature>
<evidence type="ECO:0000313" key="7">
    <source>
        <dbReference type="Proteomes" id="UP000092600"/>
    </source>
</evidence>
<proteinExistence type="predicted"/>
<feature type="compositionally biased region" description="Low complexity" evidence="4">
    <location>
        <begin position="10"/>
        <end position="21"/>
    </location>
</feature>
<evidence type="ECO:0000259" key="5">
    <source>
        <dbReference type="PROSITE" id="PS50893"/>
    </source>
</evidence>
<evidence type="ECO:0000256" key="4">
    <source>
        <dbReference type="SAM" id="MobiDB-lite"/>
    </source>
</evidence>
<dbReference type="Pfam" id="PF00005">
    <property type="entry name" value="ABC_tran"/>
    <property type="match status" value="2"/>
</dbReference>
<feature type="compositionally biased region" description="Acidic residues" evidence="4">
    <location>
        <begin position="73"/>
        <end position="82"/>
    </location>
</feature>
<protein>
    <submittedName>
        <fullName evidence="6">ABC transporter F family member 4</fullName>
    </submittedName>
</protein>
<feature type="compositionally biased region" description="Low complexity" evidence="4">
    <location>
        <begin position="61"/>
        <end position="72"/>
    </location>
</feature>
<dbReference type="STRING" id="4615.A0A199UYL2"/>
<dbReference type="Gene3D" id="3.40.50.300">
    <property type="entry name" value="P-loop containing nucleotide triphosphate hydrolases"/>
    <property type="match status" value="2"/>
</dbReference>
<dbReference type="PROSITE" id="PS50893">
    <property type="entry name" value="ABC_TRANSPORTER_2"/>
    <property type="match status" value="2"/>
</dbReference>
<evidence type="ECO:0000256" key="2">
    <source>
        <dbReference type="ARBA" id="ARBA00022741"/>
    </source>
</evidence>
<dbReference type="PANTHER" id="PTHR19211">
    <property type="entry name" value="ATP-BINDING TRANSPORT PROTEIN-RELATED"/>
    <property type="match status" value="1"/>
</dbReference>
<dbReference type="InterPro" id="IPR003593">
    <property type="entry name" value="AAA+_ATPase"/>
</dbReference>
<dbReference type="InterPro" id="IPR017871">
    <property type="entry name" value="ABC_transporter-like_CS"/>
</dbReference>
<keyword evidence="3" id="KW-0067">ATP-binding</keyword>
<feature type="compositionally biased region" description="Basic and acidic residues" evidence="4">
    <location>
        <begin position="83"/>
        <end position="99"/>
    </location>
</feature>
<evidence type="ECO:0000256" key="3">
    <source>
        <dbReference type="ARBA" id="ARBA00022840"/>
    </source>
</evidence>
<dbReference type="SUPFAM" id="SSF52540">
    <property type="entry name" value="P-loop containing nucleoside triphosphate hydrolases"/>
    <property type="match status" value="2"/>
</dbReference>
<dbReference type="GO" id="GO:0005524">
    <property type="term" value="F:ATP binding"/>
    <property type="evidence" value="ECO:0007669"/>
    <property type="project" value="UniProtKB-KW"/>
</dbReference>
<evidence type="ECO:0000313" key="6">
    <source>
        <dbReference type="EMBL" id="OAY69907.1"/>
    </source>
</evidence>
<feature type="region of interest" description="Disordered" evidence="4">
    <location>
        <begin position="439"/>
        <end position="489"/>
    </location>
</feature>